<organism evidence="2 3">
    <name type="scientific">Fulvitalea axinellae</name>
    <dbReference type="NCBI Taxonomy" id="1182444"/>
    <lineage>
        <taxon>Bacteria</taxon>
        <taxon>Pseudomonadati</taxon>
        <taxon>Bacteroidota</taxon>
        <taxon>Cytophagia</taxon>
        <taxon>Cytophagales</taxon>
        <taxon>Persicobacteraceae</taxon>
        <taxon>Fulvitalea</taxon>
    </lineage>
</organism>
<evidence type="ECO:0000313" key="3">
    <source>
        <dbReference type="Proteomes" id="UP001348817"/>
    </source>
</evidence>
<feature type="transmembrane region" description="Helical" evidence="1">
    <location>
        <begin position="12"/>
        <end position="30"/>
    </location>
</feature>
<sequence>MLKYSISKPIVALFIFLSAYSIYHLIRYGFGDMSTYHRIGMIALTVLMISTVVLYFINRK</sequence>
<dbReference type="Proteomes" id="UP001348817">
    <property type="component" value="Plasmid pFA11"/>
</dbReference>
<keyword evidence="1" id="KW-0472">Membrane</keyword>
<accession>A0AAU9CVH0</accession>
<feature type="transmembrane region" description="Helical" evidence="1">
    <location>
        <begin position="36"/>
        <end position="57"/>
    </location>
</feature>
<evidence type="ECO:0000256" key="1">
    <source>
        <dbReference type="SAM" id="Phobius"/>
    </source>
</evidence>
<keyword evidence="1" id="KW-0812">Transmembrane</keyword>
<protein>
    <submittedName>
        <fullName evidence="2">Uncharacterized protein</fullName>
    </submittedName>
</protein>
<reference evidence="2 3" key="1">
    <citation type="submission" date="2021-12" db="EMBL/GenBank/DDBJ databases">
        <title>Genome sequencing of bacteria with rrn-lacking chromosome and rrn-plasmid.</title>
        <authorList>
            <person name="Anda M."/>
            <person name="Iwasaki W."/>
        </authorList>
    </citation>
    <scope>NUCLEOTIDE SEQUENCE [LARGE SCALE GENOMIC DNA]</scope>
    <source>
        <strain evidence="2 3">DSM 100852</strain>
        <plasmid evidence="2 3">pFA11</plasmid>
    </source>
</reference>
<dbReference type="EMBL" id="AP025325">
    <property type="protein sequence ID" value="BDD13051.1"/>
    <property type="molecule type" value="Genomic_DNA"/>
</dbReference>
<proteinExistence type="predicted"/>
<dbReference type="AlphaFoldDB" id="A0AAU9CVH0"/>
<keyword evidence="1" id="KW-1133">Transmembrane helix</keyword>
<evidence type="ECO:0000313" key="2">
    <source>
        <dbReference type="EMBL" id="BDD13051.1"/>
    </source>
</evidence>
<keyword evidence="2" id="KW-0614">Plasmid</keyword>
<keyword evidence="3" id="KW-1185">Reference proteome</keyword>
<gene>
    <name evidence="2" type="ORF">FUAX_54830</name>
</gene>
<name>A0AAU9CVH0_9BACT</name>
<dbReference type="KEGG" id="fax:FUAX_54830"/>
<geneLocation type="plasmid" evidence="2 3">
    <name>pFA11</name>
</geneLocation>